<dbReference type="SUPFAM" id="SSF48264">
    <property type="entry name" value="Cytochrome P450"/>
    <property type="match status" value="1"/>
</dbReference>
<dbReference type="OrthoDB" id="3945418at2759"/>
<reference evidence="11" key="1">
    <citation type="submission" date="2022-02" db="EMBL/GenBank/DDBJ databases">
        <authorList>
            <person name="Henning P.M."/>
            <person name="McCubbin A.G."/>
            <person name="Shore J.S."/>
        </authorList>
    </citation>
    <scope>NUCLEOTIDE SEQUENCE</scope>
    <source>
        <strain evidence="11">F60SS</strain>
        <tissue evidence="11">Leaves</tissue>
    </source>
</reference>
<evidence type="ECO:0000256" key="3">
    <source>
        <dbReference type="ARBA" id="ARBA00010617"/>
    </source>
</evidence>
<accession>A0A9Q0G5Q2</accession>
<dbReference type="GO" id="GO:0004497">
    <property type="term" value="F:monooxygenase activity"/>
    <property type="evidence" value="ECO:0007669"/>
    <property type="project" value="UniProtKB-KW"/>
</dbReference>
<keyword evidence="5 9" id="KW-0479">Metal-binding</keyword>
<evidence type="ECO:0000256" key="9">
    <source>
        <dbReference type="PIRSR" id="PIRSR602401-1"/>
    </source>
</evidence>
<comment type="subcellular location">
    <subcellularLocation>
        <location evidence="2">Membrane</location>
        <topology evidence="2">Single-pass membrane protein</topology>
    </subcellularLocation>
</comment>
<gene>
    <name evidence="11" type="ORF">Tsubulata_010753</name>
</gene>
<feature type="binding site" description="axial binding residue" evidence="9">
    <location>
        <position position="339"/>
    </location>
    <ligand>
        <name>heme</name>
        <dbReference type="ChEBI" id="CHEBI:30413"/>
    </ligand>
    <ligandPart>
        <name>Fe</name>
        <dbReference type="ChEBI" id="CHEBI:18248"/>
    </ligandPart>
</feature>
<dbReference type="InterPro" id="IPR017972">
    <property type="entry name" value="Cyt_P450_CS"/>
</dbReference>
<keyword evidence="10" id="KW-0503">Monooxygenase</keyword>
<organism evidence="11 12">
    <name type="scientific">Turnera subulata</name>
    <dbReference type="NCBI Taxonomy" id="218843"/>
    <lineage>
        <taxon>Eukaryota</taxon>
        <taxon>Viridiplantae</taxon>
        <taxon>Streptophyta</taxon>
        <taxon>Embryophyta</taxon>
        <taxon>Tracheophyta</taxon>
        <taxon>Spermatophyta</taxon>
        <taxon>Magnoliopsida</taxon>
        <taxon>eudicotyledons</taxon>
        <taxon>Gunneridae</taxon>
        <taxon>Pentapetalae</taxon>
        <taxon>rosids</taxon>
        <taxon>fabids</taxon>
        <taxon>Malpighiales</taxon>
        <taxon>Passifloraceae</taxon>
        <taxon>Turnera</taxon>
    </lineage>
</organism>
<evidence type="ECO:0000313" key="11">
    <source>
        <dbReference type="EMBL" id="KAJ4842769.1"/>
    </source>
</evidence>
<reference evidence="11" key="2">
    <citation type="journal article" date="2023" name="Plants (Basel)">
        <title>Annotation of the Turnera subulata (Passifloraceae) Draft Genome Reveals the S-Locus Evolved after the Divergence of Turneroideae from Passifloroideae in a Stepwise Manner.</title>
        <authorList>
            <person name="Henning P.M."/>
            <person name="Roalson E.H."/>
            <person name="Mir W."/>
            <person name="McCubbin A.G."/>
            <person name="Shore J.S."/>
        </authorList>
    </citation>
    <scope>NUCLEOTIDE SEQUENCE</scope>
    <source>
        <strain evidence="11">F60SS</strain>
    </source>
</reference>
<comment type="similarity">
    <text evidence="3 10">Belongs to the cytochrome P450 family.</text>
</comment>
<dbReference type="FunFam" id="1.10.630.10:FF:000022">
    <property type="entry name" value="Taxadiene 5-alpha hydroxylase"/>
    <property type="match status" value="1"/>
</dbReference>
<evidence type="ECO:0000256" key="8">
    <source>
        <dbReference type="ARBA" id="ARBA00023004"/>
    </source>
</evidence>
<keyword evidence="12" id="KW-1185">Reference proteome</keyword>
<dbReference type="GO" id="GO:0016705">
    <property type="term" value="F:oxidoreductase activity, acting on paired donors, with incorporation or reduction of molecular oxygen"/>
    <property type="evidence" value="ECO:0007669"/>
    <property type="project" value="InterPro"/>
</dbReference>
<keyword evidence="9 10" id="KW-0349">Heme</keyword>
<dbReference type="InterPro" id="IPR036396">
    <property type="entry name" value="Cyt_P450_sf"/>
</dbReference>
<evidence type="ECO:0008006" key="13">
    <source>
        <dbReference type="Google" id="ProtNLM"/>
    </source>
</evidence>
<dbReference type="GO" id="GO:0016125">
    <property type="term" value="P:sterol metabolic process"/>
    <property type="evidence" value="ECO:0007669"/>
    <property type="project" value="TreeGrafter"/>
</dbReference>
<dbReference type="InterPro" id="IPR002401">
    <property type="entry name" value="Cyt_P450_E_grp-I"/>
</dbReference>
<keyword evidence="8 9" id="KW-0408">Iron</keyword>
<dbReference type="PRINTS" id="PR00385">
    <property type="entry name" value="P450"/>
</dbReference>
<evidence type="ECO:0000256" key="7">
    <source>
        <dbReference type="ARBA" id="ARBA00023002"/>
    </source>
</evidence>
<dbReference type="Proteomes" id="UP001141552">
    <property type="component" value="Unassembled WGS sequence"/>
</dbReference>
<evidence type="ECO:0000256" key="4">
    <source>
        <dbReference type="ARBA" id="ARBA00022692"/>
    </source>
</evidence>
<dbReference type="PRINTS" id="PR00463">
    <property type="entry name" value="EP450I"/>
</dbReference>
<evidence type="ECO:0000256" key="5">
    <source>
        <dbReference type="ARBA" id="ARBA00022723"/>
    </source>
</evidence>
<dbReference type="Pfam" id="PF00067">
    <property type="entry name" value="p450"/>
    <property type="match status" value="1"/>
</dbReference>
<evidence type="ECO:0000256" key="10">
    <source>
        <dbReference type="RuleBase" id="RU000461"/>
    </source>
</evidence>
<dbReference type="CDD" id="cd11043">
    <property type="entry name" value="CYP90-like"/>
    <property type="match status" value="1"/>
</dbReference>
<evidence type="ECO:0000256" key="6">
    <source>
        <dbReference type="ARBA" id="ARBA00022989"/>
    </source>
</evidence>
<dbReference type="PANTHER" id="PTHR24286:SF53">
    <property type="entry name" value="BETA-AMYRIN 28-OXIDASE-LIKE"/>
    <property type="match status" value="1"/>
</dbReference>
<keyword evidence="4" id="KW-0812">Transmembrane</keyword>
<dbReference type="GO" id="GO:0016020">
    <property type="term" value="C:membrane"/>
    <property type="evidence" value="ECO:0007669"/>
    <property type="project" value="UniProtKB-SubCell"/>
</dbReference>
<keyword evidence="7 10" id="KW-0560">Oxidoreductase</keyword>
<dbReference type="EMBL" id="JAKUCV010002404">
    <property type="protein sequence ID" value="KAJ4842769.1"/>
    <property type="molecule type" value="Genomic_DNA"/>
</dbReference>
<keyword evidence="6" id="KW-0472">Membrane</keyword>
<dbReference type="PANTHER" id="PTHR24286">
    <property type="entry name" value="CYTOCHROME P450 26"/>
    <property type="match status" value="1"/>
</dbReference>
<protein>
    <recommendedName>
        <fullName evidence="13">Beta-amyrin 28-oxidase</fullName>
    </recommendedName>
</protein>
<dbReference type="GO" id="GO:0020037">
    <property type="term" value="F:heme binding"/>
    <property type="evidence" value="ECO:0007669"/>
    <property type="project" value="InterPro"/>
</dbReference>
<sequence>MAVFCGASGNKFLFSKENKYVTSWWPKPVEQILRSEEGIGKSPQQNQDLRKNYLHEFLKPDALHEYIPTMDSMVKQHLQENWVPNKEVKVYPLTQQYTFALACSLFMSIKDPGQVNRISEPFKDVLTGLLSVPINFPGTTYNRAIKKGKRIREVLIGIIKQRRKELLENKETRKIDMVTRLLQTSEYSDCEICDRIVGMFVASYDTVSTVITMCLKYIADYRHVYDKVFQEQMEVLKSKQAGELLNWQDIQKMKYTWCVACEAMRLLPPARGAFRQAITDFTYQGFTIPKGWKIHWSVHSTHKNPKYFPEPEKFDPSRFEGNGPIPYSFVPFGGGPRMCPGKEFARLEMLVFIHNVVTKFKLRMVNPDEKIVYDFTPYPENGLLVQLDRIA</sequence>
<dbReference type="Gene3D" id="1.10.630.10">
    <property type="entry name" value="Cytochrome P450"/>
    <property type="match status" value="1"/>
</dbReference>
<name>A0A9Q0G5Q2_9ROSI</name>
<comment type="caution">
    <text evidence="11">The sequence shown here is derived from an EMBL/GenBank/DDBJ whole genome shotgun (WGS) entry which is preliminary data.</text>
</comment>
<evidence type="ECO:0000313" key="12">
    <source>
        <dbReference type="Proteomes" id="UP001141552"/>
    </source>
</evidence>
<dbReference type="GO" id="GO:0005506">
    <property type="term" value="F:iron ion binding"/>
    <property type="evidence" value="ECO:0007669"/>
    <property type="project" value="InterPro"/>
</dbReference>
<proteinExistence type="inferred from homology"/>
<comment type="cofactor">
    <cofactor evidence="1 9">
        <name>heme</name>
        <dbReference type="ChEBI" id="CHEBI:30413"/>
    </cofactor>
</comment>
<dbReference type="AlphaFoldDB" id="A0A9Q0G5Q2"/>
<dbReference type="PROSITE" id="PS00086">
    <property type="entry name" value="CYTOCHROME_P450"/>
    <property type="match status" value="1"/>
</dbReference>
<keyword evidence="6" id="KW-1133">Transmembrane helix</keyword>
<dbReference type="InterPro" id="IPR001128">
    <property type="entry name" value="Cyt_P450"/>
</dbReference>
<evidence type="ECO:0000256" key="2">
    <source>
        <dbReference type="ARBA" id="ARBA00004167"/>
    </source>
</evidence>
<evidence type="ECO:0000256" key="1">
    <source>
        <dbReference type="ARBA" id="ARBA00001971"/>
    </source>
</evidence>